<keyword evidence="3" id="KW-0235">DNA replication</keyword>
<evidence type="ECO:0000256" key="1">
    <source>
        <dbReference type="ARBA" id="ARBA00004123"/>
    </source>
</evidence>
<comment type="subcellular location">
    <subcellularLocation>
        <location evidence="1">Nucleus</location>
    </subcellularLocation>
</comment>
<reference evidence="8 9" key="3">
    <citation type="journal article" date="2016" name="FEMS Yeast Res.">
        <title>Curation of the genome annotation of Pichia pastoris (Komagataella phaffii) CBS7435 from gene level to protein function.</title>
        <authorList>
            <person name="Valli M."/>
            <person name="Tatto N.E."/>
            <person name="Peymann A."/>
            <person name="Gruber C."/>
            <person name="Landes N."/>
            <person name="Ekker H."/>
            <person name="Thallinger G.G."/>
            <person name="Mattanovich D."/>
            <person name="Gasser B."/>
            <person name="Graf A.B."/>
        </authorList>
    </citation>
    <scope>GENOME REANNOTATION</scope>
    <source>
        <strain evidence="8 9">ATCC 76273 / CBS 7435 / CECT 11047 / NRRL Y-11430 / Wegner 21-1</strain>
    </source>
</reference>
<dbReference type="PANTHER" id="PTHR12748">
    <property type="entry name" value="ORIGIN RECOGNITION COMPLEX SUBUNIT 3"/>
    <property type="match status" value="1"/>
</dbReference>
<evidence type="ECO:0000256" key="4">
    <source>
        <dbReference type="ARBA" id="ARBA00023125"/>
    </source>
</evidence>
<dbReference type="PANTHER" id="PTHR12748:SF0">
    <property type="entry name" value="ORIGIN RECOGNITION COMPLEX SUBUNIT 3"/>
    <property type="match status" value="1"/>
</dbReference>
<dbReference type="GO" id="GO:0031261">
    <property type="term" value="C:DNA replication preinitiation complex"/>
    <property type="evidence" value="ECO:0007669"/>
    <property type="project" value="TreeGrafter"/>
</dbReference>
<keyword evidence="9" id="KW-1185">Reference proteome</keyword>
<feature type="domain" description="Origin recognition complex subunit 3 N-terminal" evidence="6">
    <location>
        <begin position="7"/>
        <end position="347"/>
    </location>
</feature>
<dbReference type="GO" id="GO:0006270">
    <property type="term" value="P:DNA replication initiation"/>
    <property type="evidence" value="ECO:0007669"/>
    <property type="project" value="TreeGrafter"/>
</dbReference>
<gene>
    <name evidence="8" type="primary">ORC3</name>
    <name evidence="8" type="ordered locus">PP7435_Chr2-0997</name>
</gene>
<dbReference type="Pfam" id="PF07034">
    <property type="entry name" value="ORC3_N"/>
    <property type="match status" value="1"/>
</dbReference>
<dbReference type="Proteomes" id="UP000006853">
    <property type="component" value="Chromosome 2"/>
</dbReference>
<keyword evidence="4" id="KW-0238">DNA-binding</keyword>
<name>F2QTE9_KOMPC</name>
<evidence type="ECO:0000256" key="5">
    <source>
        <dbReference type="ARBA" id="ARBA00023242"/>
    </source>
</evidence>
<evidence type="ECO:0000259" key="7">
    <source>
        <dbReference type="Pfam" id="PF18137"/>
    </source>
</evidence>
<evidence type="ECO:0000313" key="8">
    <source>
        <dbReference type="EMBL" id="CCA38677.1"/>
    </source>
</evidence>
<protein>
    <submittedName>
        <fullName evidence="8">Origin recognition complex subunit 3</fullName>
    </submittedName>
</protein>
<proteinExistence type="inferred from homology"/>
<dbReference type="GO" id="GO:0005664">
    <property type="term" value="C:nuclear origin of replication recognition complex"/>
    <property type="evidence" value="ECO:0007669"/>
    <property type="project" value="InterPro"/>
</dbReference>
<keyword evidence="5" id="KW-0539">Nucleus</keyword>
<feature type="domain" description="Origin recognition complex subunit 3 winged helix C-terminal" evidence="7">
    <location>
        <begin position="590"/>
        <end position="702"/>
    </location>
</feature>
<dbReference type="InterPro" id="IPR040855">
    <property type="entry name" value="ORC_WH_C"/>
</dbReference>
<evidence type="ECO:0000256" key="2">
    <source>
        <dbReference type="ARBA" id="ARBA00010977"/>
    </source>
</evidence>
<comment type="similarity">
    <text evidence="2">Belongs to the ORC3 family.</text>
</comment>
<dbReference type="InterPro" id="IPR045667">
    <property type="entry name" value="ORC3_N"/>
</dbReference>
<dbReference type="InterPro" id="IPR020795">
    <property type="entry name" value="ORC3"/>
</dbReference>
<organism evidence="8 9">
    <name type="scientific">Komagataella phaffii (strain ATCC 76273 / CBS 7435 / CECT 11047 / NRRL Y-11430 / Wegner 21-1)</name>
    <name type="common">Yeast</name>
    <name type="synonym">Pichia pastoris</name>
    <dbReference type="NCBI Taxonomy" id="981350"/>
    <lineage>
        <taxon>Eukaryota</taxon>
        <taxon>Fungi</taxon>
        <taxon>Dikarya</taxon>
        <taxon>Ascomycota</taxon>
        <taxon>Saccharomycotina</taxon>
        <taxon>Pichiomycetes</taxon>
        <taxon>Pichiales</taxon>
        <taxon>Pichiaceae</taxon>
        <taxon>Komagataella</taxon>
    </lineage>
</organism>
<dbReference type="Pfam" id="PF18137">
    <property type="entry name" value="WHD_ORC"/>
    <property type="match status" value="1"/>
</dbReference>
<dbReference type="GO" id="GO:0003688">
    <property type="term" value="F:DNA replication origin binding"/>
    <property type="evidence" value="ECO:0007669"/>
    <property type="project" value="TreeGrafter"/>
</dbReference>
<dbReference type="CDD" id="cd20704">
    <property type="entry name" value="Orc3"/>
    <property type="match status" value="1"/>
</dbReference>
<evidence type="ECO:0000256" key="3">
    <source>
        <dbReference type="ARBA" id="ARBA00022705"/>
    </source>
</evidence>
<dbReference type="HOGENOM" id="CLU_403318_0_0_1"/>
<sequence>MKSIPLSSQKTTYVLHPESFTDSLESNGASDLESFQREGIDIPPTETIDEDLIPLPIPFQRLLNGKEPLENVNLRYQLFLKQWSIQRDRIENVLKVINGGTFQSLKNQITSVIDTAKIPTFFLPNISDDSIRRLNSYLESDKNMQLVNLYGNDNLKTCLTKIVLNSDYSTEFDDGADLDSDDEGPGEGIYNKTDLNVLASNWDVRKFLLLNISQADLFDVGTLIKLLTLLSRYTRKIKIRVIVGITTSITIFQEKLPRQVLAMIEGFKYELDNSSLVVDQILNKLLFENVSGKVTGSLGGRSLNFGPNILRTIHRRNIKSNQSINSTISILKYGYMLHFFQQPLTIFWEKKSVKNLKRNSDYARILRLLPSFKQFIESTMKDSSIPEFERKKIVQQLLNNDEELLSLVPQSLEKFSQWQHELYQCLNFLIILQLKFMDYGPHMKSKFELYYDMLTDPSFLRSKFVKSMLSSIETSTPLKVFDFVAEISDLASNELFSKFMETFQGAPTSILEKFTPDGVYFQPELDTLKGLSKDAKIELGLLNQHIVSQVLHTVESVLVPLREDSLLFSEICTVDCDEKYLSSVFTPNIRDNVQSVLLDPRMHLQNSYYTSEKMNIRPMISELYGLYREASSQINIYDFYSAFKQRLEKDAILEVLELKSIDESEWDQISLSWFLQGLLELNLLGFVKESKNRRECVDKLIWKDL</sequence>
<evidence type="ECO:0000313" key="9">
    <source>
        <dbReference type="Proteomes" id="UP000006853"/>
    </source>
</evidence>
<reference key="2">
    <citation type="submission" date="2011-04" db="EMBL/GenBank/DDBJ databases">
        <title>High-quality genome sequence of Pichia pastoris CBS 7435.</title>
        <authorList>
            <person name="Kueberl A."/>
            <person name="Schneider J."/>
            <person name="Thallinger G.G."/>
            <person name="Anderl I."/>
            <person name="Wibberg D."/>
            <person name="Hajek T."/>
            <person name="Jaenicke S."/>
            <person name="Brinkrolf K."/>
            <person name="Goesmann A."/>
            <person name="Szczepanowski R."/>
            <person name="Puehler A."/>
            <person name="Schwab H."/>
            <person name="Glieder A."/>
            <person name="Pichler H."/>
        </authorList>
    </citation>
    <scope>NUCLEOTIDE SEQUENCE</scope>
    <source>
        <strain>CBS 7435</strain>
    </source>
</reference>
<dbReference type="EMBL" id="FR839629">
    <property type="protein sequence ID" value="CCA38677.1"/>
    <property type="molecule type" value="Genomic_DNA"/>
</dbReference>
<dbReference type="GO" id="GO:0005656">
    <property type="term" value="C:nuclear pre-replicative complex"/>
    <property type="evidence" value="ECO:0007669"/>
    <property type="project" value="TreeGrafter"/>
</dbReference>
<accession>F2QTE9</accession>
<dbReference type="AlphaFoldDB" id="F2QTE9"/>
<reference evidence="8 9" key="1">
    <citation type="journal article" date="2011" name="J. Biotechnol.">
        <title>High-quality genome sequence of Pichia pastoris CBS7435.</title>
        <authorList>
            <person name="Kuberl A."/>
            <person name="Schneider J."/>
            <person name="Thallinger G.G."/>
            <person name="Anderl I."/>
            <person name="Wibberg D."/>
            <person name="Hajek T."/>
            <person name="Jaenicke S."/>
            <person name="Brinkrolf K."/>
            <person name="Goesmann A."/>
            <person name="Szczepanowski R."/>
            <person name="Puhler A."/>
            <person name="Schwab H."/>
            <person name="Glieder A."/>
            <person name="Pichler H."/>
        </authorList>
    </citation>
    <scope>NUCLEOTIDE SEQUENCE [LARGE SCALE GENOMIC DNA]</scope>
    <source>
        <strain evidence="9">ATCC 76273 / CBS 7435 / CECT 11047 / NRRL Y-11430 / Wegner 21-1</strain>
    </source>
</reference>
<evidence type="ECO:0000259" key="6">
    <source>
        <dbReference type="Pfam" id="PF07034"/>
    </source>
</evidence>